<dbReference type="Gene3D" id="3.30.565.10">
    <property type="entry name" value="Histidine kinase-like ATPase, C-terminal domain"/>
    <property type="match status" value="1"/>
</dbReference>
<dbReference type="PROSITE" id="PS50112">
    <property type="entry name" value="PAS"/>
    <property type="match status" value="2"/>
</dbReference>
<evidence type="ECO:0000256" key="3">
    <source>
        <dbReference type="ARBA" id="ARBA00022553"/>
    </source>
</evidence>
<dbReference type="InterPro" id="IPR000700">
    <property type="entry name" value="PAS-assoc_C"/>
</dbReference>
<feature type="coiled-coil region" evidence="7">
    <location>
        <begin position="71"/>
        <end position="105"/>
    </location>
</feature>
<dbReference type="NCBIfam" id="NF041832">
    <property type="entry name" value="near_NosP_CTERM"/>
    <property type="match status" value="1"/>
</dbReference>
<dbReference type="Pfam" id="PF12860">
    <property type="entry name" value="PAS_7"/>
    <property type="match status" value="2"/>
</dbReference>
<dbReference type="PROSITE" id="PS50110">
    <property type="entry name" value="RESPONSE_REGULATORY"/>
    <property type="match status" value="1"/>
</dbReference>
<dbReference type="SMART" id="SM00388">
    <property type="entry name" value="HisKA"/>
    <property type="match status" value="1"/>
</dbReference>
<feature type="modified residue" description="4-aspartylphosphate" evidence="6">
    <location>
        <position position="807"/>
    </location>
</feature>
<dbReference type="SMART" id="SM00091">
    <property type="entry name" value="PAS"/>
    <property type="match status" value="3"/>
</dbReference>
<dbReference type="InterPro" id="IPR036890">
    <property type="entry name" value="HATPase_C_sf"/>
</dbReference>
<dbReference type="Gene3D" id="1.10.287.130">
    <property type="match status" value="1"/>
</dbReference>
<dbReference type="InterPro" id="IPR013656">
    <property type="entry name" value="PAS_4"/>
</dbReference>
<sequence length="879" mass="99446">MACISTRPSPGWPLPTRVEASAQADRDELLALRAANNKLRRINAALIERVESIANPRTESYAAFQHSVELAEQVRERTQALNETMAELQASNRLLSEARARAETARHHLADAIESMNDGVVLFDKDQRVVLFNSHYARFWKGTRARVREGMRLEELKRLATATGLVTDMEAGADGHMLYRMRNKRWVQVSERPTREGGLVIIYTDITDLKNSETARREQALAQKTRLLQRTVDSLSQGVAVVNEQGRLELWNYRFLELAGLAPIRPHRPFAEVLEDSELELFTPYSHITAGQPQLTREQRLDNGRVLEMRSHPMPAGGFVNTYTDITERDLYAKALLESERWVRLITDQLPAMIAYVEQDLSYQFTNRMYDEWYGWQRGNILGQSMMHVHDAEQFARLEPYIERAFKGESVSFEFAERSLNGDERYLLRSYVPNRNPHGEVIGLFVLIRDVTERRRSAEALQQAYQHLEQRVRERTRELTSVNDQLRQEINERVRAEARLREAKHEAEQANLSKTKFLAAVSHDLLQPLNAARLFTGALLEHPLPPATSALARQINQSLEDVENLLGTLMDISKLDAGVIKPDVGSFNIADLLDNLANEYRQVCTSQHLQFRFVGSQCVVHSDVQLLARILRNFLTNAVRYTQQGRVLLGCRRHAQGLRIEVWDTGMGIAQDKLEEIFQEFKRIQCADHARDQGLGLGLAIVDKIARMLGHRIHVRSVEGRGSVFSVEVPYGSRSPGPVTQLSIPASIGEHLRGARIWVLDNDPSICAAMRTLLENWECQVITALSADDLASQVDDFRAAADLLLADYHLDNGVNGVDVAAAINARRATPLPVLLITANYSNELKQQVRELGHMLMHKPVRPMKLKAAMSHLLAPAISA</sequence>
<comment type="caution">
    <text evidence="12">The sequence shown here is derived from an EMBL/GenBank/DDBJ whole genome shotgun (WGS) entry which is preliminary data.</text>
</comment>
<feature type="domain" description="PAC" evidence="11">
    <location>
        <begin position="409"/>
        <end position="463"/>
    </location>
</feature>
<dbReference type="Pfam" id="PF02518">
    <property type="entry name" value="HATPase_c"/>
    <property type="match status" value="1"/>
</dbReference>
<dbReference type="SMART" id="SM00448">
    <property type="entry name" value="REC"/>
    <property type="match status" value="1"/>
</dbReference>
<evidence type="ECO:0000313" key="12">
    <source>
        <dbReference type="EMBL" id="MDX9688646.1"/>
    </source>
</evidence>
<dbReference type="InterPro" id="IPR036097">
    <property type="entry name" value="HisK_dim/P_sf"/>
</dbReference>
<gene>
    <name evidence="12" type="ORF">RED13_000188</name>
</gene>
<dbReference type="InterPro" id="IPR005467">
    <property type="entry name" value="His_kinase_dom"/>
</dbReference>
<dbReference type="CDD" id="cd00130">
    <property type="entry name" value="PAS"/>
    <property type="match status" value="1"/>
</dbReference>
<dbReference type="InterPro" id="IPR001789">
    <property type="entry name" value="Sig_transdc_resp-reg_receiver"/>
</dbReference>
<feature type="domain" description="PAS" evidence="10">
    <location>
        <begin position="224"/>
        <end position="263"/>
    </location>
</feature>
<dbReference type="InterPro" id="IPR011006">
    <property type="entry name" value="CheY-like_superfamily"/>
</dbReference>
<dbReference type="InterPro" id="IPR003594">
    <property type="entry name" value="HATPase_dom"/>
</dbReference>
<dbReference type="InterPro" id="IPR035965">
    <property type="entry name" value="PAS-like_dom_sf"/>
</dbReference>
<feature type="domain" description="Response regulatory" evidence="9">
    <location>
        <begin position="756"/>
        <end position="873"/>
    </location>
</feature>
<dbReference type="PROSITE" id="PS50109">
    <property type="entry name" value="HIS_KIN"/>
    <property type="match status" value="1"/>
</dbReference>
<dbReference type="Pfam" id="PF08448">
    <property type="entry name" value="PAS_4"/>
    <property type="match status" value="1"/>
</dbReference>
<dbReference type="Pfam" id="PF00512">
    <property type="entry name" value="HisKA"/>
    <property type="match status" value="1"/>
</dbReference>
<dbReference type="EC" id="2.7.13.3" evidence="2"/>
<dbReference type="Proteomes" id="UP001281217">
    <property type="component" value="Unassembled WGS sequence"/>
</dbReference>
<dbReference type="Gene3D" id="3.30.450.20">
    <property type="entry name" value="PAS domain"/>
    <property type="match status" value="3"/>
</dbReference>
<dbReference type="SUPFAM" id="SSF52172">
    <property type="entry name" value="CheY-like"/>
    <property type="match status" value="1"/>
</dbReference>
<evidence type="ECO:0000256" key="1">
    <source>
        <dbReference type="ARBA" id="ARBA00000085"/>
    </source>
</evidence>
<feature type="domain" description="Histidine kinase" evidence="8">
    <location>
        <begin position="520"/>
        <end position="733"/>
    </location>
</feature>
<dbReference type="SMART" id="SM00387">
    <property type="entry name" value="HATPase_c"/>
    <property type="match status" value="1"/>
</dbReference>
<dbReference type="InterPro" id="IPR004358">
    <property type="entry name" value="Sig_transdc_His_kin-like_C"/>
</dbReference>
<proteinExistence type="predicted"/>
<dbReference type="Pfam" id="PF00072">
    <property type="entry name" value="Response_reg"/>
    <property type="match status" value="1"/>
</dbReference>
<keyword evidence="7" id="KW-0175">Coiled coil</keyword>
<evidence type="ECO:0000259" key="8">
    <source>
        <dbReference type="PROSITE" id="PS50109"/>
    </source>
</evidence>
<dbReference type="RefSeq" id="WP_320331997.1">
    <property type="nucleotide sequence ID" value="NZ_JAVRDO010000012.1"/>
</dbReference>
<protein>
    <recommendedName>
        <fullName evidence="2">histidine kinase</fullName>
        <ecNumber evidence="2">2.7.13.3</ecNumber>
    </recommendedName>
</protein>
<keyword evidence="13" id="KW-1185">Reference proteome</keyword>
<dbReference type="SUPFAM" id="SSF55785">
    <property type="entry name" value="PYP-like sensor domain (PAS domain)"/>
    <property type="match status" value="3"/>
</dbReference>
<evidence type="ECO:0000256" key="2">
    <source>
        <dbReference type="ARBA" id="ARBA00012438"/>
    </source>
</evidence>
<evidence type="ECO:0000259" key="10">
    <source>
        <dbReference type="PROSITE" id="PS50112"/>
    </source>
</evidence>
<name>A0ABU5C123_9GAMM</name>
<evidence type="ECO:0000256" key="6">
    <source>
        <dbReference type="PROSITE-ProRule" id="PRU00169"/>
    </source>
</evidence>
<dbReference type="InterPro" id="IPR000014">
    <property type="entry name" value="PAS"/>
</dbReference>
<evidence type="ECO:0000259" key="9">
    <source>
        <dbReference type="PROSITE" id="PS50110"/>
    </source>
</evidence>
<dbReference type="EMBL" id="JAVRDO010000012">
    <property type="protein sequence ID" value="MDX9688646.1"/>
    <property type="molecule type" value="Genomic_DNA"/>
</dbReference>
<keyword evidence="3 6" id="KW-0597">Phosphoprotein</keyword>
<evidence type="ECO:0000256" key="7">
    <source>
        <dbReference type="SAM" id="Coils"/>
    </source>
</evidence>
<reference evidence="13" key="1">
    <citation type="submission" date="2023-07" db="EMBL/GenBank/DDBJ databases">
        <authorList>
            <person name="de Witt J."/>
        </authorList>
    </citation>
    <scope>NUCLEOTIDE SEQUENCE [LARGE SCALE GENOMIC DNA]</scope>
    <source>
        <strain evidence="13">FZJ</strain>
    </source>
</reference>
<dbReference type="PANTHER" id="PTHR43047">
    <property type="entry name" value="TWO-COMPONENT HISTIDINE PROTEIN KINASE"/>
    <property type="match status" value="1"/>
</dbReference>
<dbReference type="PROSITE" id="PS50113">
    <property type="entry name" value="PAC"/>
    <property type="match status" value="1"/>
</dbReference>
<feature type="coiled-coil region" evidence="7">
    <location>
        <begin position="451"/>
        <end position="513"/>
    </location>
</feature>
<organism evidence="12 13">
    <name type="scientific">Halopseudomonas formosensis</name>
    <dbReference type="NCBI Taxonomy" id="1002526"/>
    <lineage>
        <taxon>Bacteria</taxon>
        <taxon>Pseudomonadati</taxon>
        <taxon>Pseudomonadota</taxon>
        <taxon>Gammaproteobacteria</taxon>
        <taxon>Pseudomonadales</taxon>
        <taxon>Pseudomonadaceae</taxon>
        <taxon>Halopseudomonas</taxon>
    </lineage>
</organism>
<keyword evidence="4" id="KW-0808">Transferase</keyword>
<comment type="catalytic activity">
    <reaction evidence="1">
        <text>ATP + protein L-histidine = ADP + protein N-phospho-L-histidine.</text>
        <dbReference type="EC" id="2.7.13.3"/>
    </reaction>
</comment>
<dbReference type="NCBIfam" id="TIGR00229">
    <property type="entry name" value="sensory_box"/>
    <property type="match status" value="1"/>
</dbReference>
<dbReference type="InterPro" id="IPR003661">
    <property type="entry name" value="HisK_dim/P_dom"/>
</dbReference>
<dbReference type="CDD" id="cd00156">
    <property type="entry name" value="REC"/>
    <property type="match status" value="1"/>
</dbReference>
<dbReference type="SUPFAM" id="SSF55874">
    <property type="entry name" value="ATPase domain of HSP90 chaperone/DNA topoisomerase II/histidine kinase"/>
    <property type="match status" value="1"/>
</dbReference>
<feature type="domain" description="PAS" evidence="10">
    <location>
        <begin position="339"/>
        <end position="409"/>
    </location>
</feature>
<dbReference type="Gene3D" id="3.40.50.2300">
    <property type="match status" value="1"/>
</dbReference>
<dbReference type="CDD" id="cd00082">
    <property type="entry name" value="HisKA"/>
    <property type="match status" value="1"/>
</dbReference>
<dbReference type="PRINTS" id="PR00344">
    <property type="entry name" value="BCTRLSENSOR"/>
</dbReference>
<evidence type="ECO:0000259" key="11">
    <source>
        <dbReference type="PROSITE" id="PS50113"/>
    </source>
</evidence>
<dbReference type="InterPro" id="IPR001610">
    <property type="entry name" value="PAC"/>
</dbReference>
<dbReference type="PANTHER" id="PTHR43047:SF9">
    <property type="entry name" value="HISTIDINE KINASE"/>
    <property type="match status" value="1"/>
</dbReference>
<dbReference type="SMART" id="SM00086">
    <property type="entry name" value="PAC"/>
    <property type="match status" value="1"/>
</dbReference>
<evidence type="ECO:0000313" key="13">
    <source>
        <dbReference type="Proteomes" id="UP001281217"/>
    </source>
</evidence>
<dbReference type="SUPFAM" id="SSF47384">
    <property type="entry name" value="Homodimeric domain of signal transducing histidine kinase"/>
    <property type="match status" value="1"/>
</dbReference>
<keyword evidence="5" id="KW-0418">Kinase</keyword>
<evidence type="ECO:0000256" key="5">
    <source>
        <dbReference type="ARBA" id="ARBA00022777"/>
    </source>
</evidence>
<accession>A0ABU5C123</accession>
<evidence type="ECO:0000256" key="4">
    <source>
        <dbReference type="ARBA" id="ARBA00022679"/>
    </source>
</evidence>